<feature type="region of interest" description="Disordered" evidence="1">
    <location>
        <begin position="504"/>
        <end position="527"/>
    </location>
</feature>
<protein>
    <recommendedName>
        <fullName evidence="2">DUF4537 domain-containing protein</fullName>
    </recommendedName>
</protein>
<dbReference type="PANTHER" id="PTHR14343">
    <property type="entry name" value="VWFA DOMAIN-CONTAINING PROTEIN"/>
    <property type="match status" value="1"/>
</dbReference>
<gene>
    <name evidence="3" type="ORF">N1851_028389</name>
</gene>
<reference evidence="3" key="1">
    <citation type="journal article" date="2023" name="Front. Mar. Sci.">
        <title>A new Merluccius polli reference genome to investigate the effects of global change in West African waters.</title>
        <authorList>
            <person name="Mateo J.L."/>
            <person name="Blanco-Fernandez C."/>
            <person name="Garcia-Vazquez E."/>
            <person name="Machado-Schiaffino G."/>
        </authorList>
    </citation>
    <scope>NUCLEOTIDE SEQUENCE</scope>
    <source>
        <strain evidence="3">C29</strain>
        <tissue evidence="3">Fin</tissue>
    </source>
</reference>
<dbReference type="InterPro" id="IPR032770">
    <property type="entry name" value="DUF4537"/>
</dbReference>
<accession>A0AA47M8Q0</accession>
<keyword evidence="4" id="KW-1185">Reference proteome</keyword>
<evidence type="ECO:0000313" key="3">
    <source>
        <dbReference type="EMBL" id="KAK0135764.1"/>
    </source>
</evidence>
<sequence>MCKLNRWSQSMVPCAPHTVYKALSWVHSLTCGPGRDLLAALSTALMDPNCHTVHLVTTGLPCHTDAVLRALPTVAGGRTVNVFYPLDHSSASFNSEAPDFLQCLALATGGSCYLIPVGFNGALIGKVVPFQMTESHMSVSSPCPGKSVHNQSIHIPNQHTSHPLYRCSLGNHLVTSCVPCDLTPYSSSSSISMRYFPGCRVLTRRQQDGLYYLGTIVQECQRGLWLVELDHLESSSTVSRQQLQLVCSLDMINHTGAHAHRLVPGDAVMSPWEPGVRRYGPGVVTAEMEHQDSLSVADGGGTSLWVQMWSECVALVPSSLVVHIPSSVYSRLVRELQQGVTASHSWPCTATPPWAYPRGCQSASATCYHHPIPCHWPSTCACDLGSGDGWERAELEKQASLLLENLAATETARSKSSLSMAEGVTIRVRPKRDQNRPPWRYWRRTPEPQHRKSAGTPVPRRALQPARFSFPVLQVNLSPNHSSMFKTVPGSVRRADIREVFEGTDFKPRPPAGSPTNAPTAVHTRMN</sequence>
<dbReference type="PANTHER" id="PTHR14343:SF3">
    <property type="entry name" value="SIMILAR TO PREDICTED GENE ICRFP703B1614Q5.5"/>
    <property type="match status" value="1"/>
</dbReference>
<dbReference type="Proteomes" id="UP001174136">
    <property type="component" value="Unassembled WGS sequence"/>
</dbReference>
<evidence type="ECO:0000259" key="2">
    <source>
        <dbReference type="Pfam" id="PF15057"/>
    </source>
</evidence>
<dbReference type="AlphaFoldDB" id="A0AA47M8Q0"/>
<dbReference type="EMBL" id="JAOPHQ010005408">
    <property type="protein sequence ID" value="KAK0135764.1"/>
    <property type="molecule type" value="Genomic_DNA"/>
</dbReference>
<proteinExistence type="predicted"/>
<dbReference type="Pfam" id="PF15057">
    <property type="entry name" value="DUF4537"/>
    <property type="match status" value="1"/>
</dbReference>
<comment type="caution">
    <text evidence="3">The sequence shown here is derived from an EMBL/GenBank/DDBJ whole genome shotgun (WGS) entry which is preliminary data.</text>
</comment>
<feature type="domain" description="DUF4537" evidence="2">
    <location>
        <begin position="199"/>
        <end position="334"/>
    </location>
</feature>
<organism evidence="3 4">
    <name type="scientific">Merluccius polli</name>
    <name type="common">Benguela hake</name>
    <name type="synonym">Merluccius cadenati</name>
    <dbReference type="NCBI Taxonomy" id="89951"/>
    <lineage>
        <taxon>Eukaryota</taxon>
        <taxon>Metazoa</taxon>
        <taxon>Chordata</taxon>
        <taxon>Craniata</taxon>
        <taxon>Vertebrata</taxon>
        <taxon>Euteleostomi</taxon>
        <taxon>Actinopterygii</taxon>
        <taxon>Neopterygii</taxon>
        <taxon>Teleostei</taxon>
        <taxon>Neoteleostei</taxon>
        <taxon>Acanthomorphata</taxon>
        <taxon>Zeiogadaria</taxon>
        <taxon>Gadariae</taxon>
        <taxon>Gadiformes</taxon>
        <taxon>Gadoidei</taxon>
        <taxon>Merlucciidae</taxon>
        <taxon>Merluccius</taxon>
    </lineage>
</organism>
<evidence type="ECO:0000313" key="4">
    <source>
        <dbReference type="Proteomes" id="UP001174136"/>
    </source>
</evidence>
<name>A0AA47M8Q0_MERPO</name>
<evidence type="ECO:0000256" key="1">
    <source>
        <dbReference type="SAM" id="MobiDB-lite"/>
    </source>
</evidence>
<feature type="region of interest" description="Disordered" evidence="1">
    <location>
        <begin position="413"/>
        <end position="461"/>
    </location>
</feature>